<keyword evidence="1" id="KW-0472">Membrane</keyword>
<keyword evidence="3" id="KW-1185">Reference proteome</keyword>
<keyword evidence="1" id="KW-0812">Transmembrane</keyword>
<evidence type="ECO:0000256" key="1">
    <source>
        <dbReference type="SAM" id="Phobius"/>
    </source>
</evidence>
<feature type="transmembrane region" description="Helical" evidence="1">
    <location>
        <begin position="165"/>
        <end position="186"/>
    </location>
</feature>
<keyword evidence="1" id="KW-1133">Transmembrane helix</keyword>
<gene>
    <name evidence="2" type="ORF">J2S42_007020</name>
</gene>
<dbReference type="EMBL" id="JAUSUZ010000001">
    <property type="protein sequence ID" value="MDQ0370351.1"/>
    <property type="molecule type" value="Genomic_DNA"/>
</dbReference>
<name>A0AAE4B271_9ACTN</name>
<comment type="caution">
    <text evidence="2">The sequence shown here is derived from an EMBL/GenBank/DDBJ whole genome shotgun (WGS) entry which is preliminary data.</text>
</comment>
<accession>A0AAE4B271</accession>
<evidence type="ECO:0000313" key="2">
    <source>
        <dbReference type="EMBL" id="MDQ0370351.1"/>
    </source>
</evidence>
<protein>
    <submittedName>
        <fullName evidence="2">Uncharacterized protein</fullName>
    </submittedName>
</protein>
<feature type="transmembrane region" description="Helical" evidence="1">
    <location>
        <begin position="44"/>
        <end position="70"/>
    </location>
</feature>
<evidence type="ECO:0000313" key="3">
    <source>
        <dbReference type="Proteomes" id="UP001240236"/>
    </source>
</evidence>
<dbReference type="AlphaFoldDB" id="A0AAE4B271"/>
<organism evidence="2 3">
    <name type="scientific">Catenuloplanes indicus</name>
    <dbReference type="NCBI Taxonomy" id="137267"/>
    <lineage>
        <taxon>Bacteria</taxon>
        <taxon>Bacillati</taxon>
        <taxon>Actinomycetota</taxon>
        <taxon>Actinomycetes</taxon>
        <taxon>Micromonosporales</taxon>
        <taxon>Micromonosporaceae</taxon>
        <taxon>Catenuloplanes</taxon>
    </lineage>
</organism>
<dbReference type="Proteomes" id="UP001240236">
    <property type="component" value="Unassembled WGS sequence"/>
</dbReference>
<sequence length="187" mass="20868">MPEAVWDKELFPEPVVRRFGPVVTGRFLNYLAGYTRELKVDQPILMLVFVAATTAQLVGTALLTLVRGAAGKGATRRKFKELKKGPEFLVTPMRIRGDDGQLYEMELHGHVGQSAIIRQDHVQVTVRRQKDPQLQPRVERIVNITTQQVIEPHPPTIWSHLGPGMLLQAIAGLLIIALAVTAWVVLQ</sequence>
<dbReference type="RefSeq" id="WP_307246248.1">
    <property type="nucleotide sequence ID" value="NZ_JAUSUZ010000001.1"/>
</dbReference>
<proteinExistence type="predicted"/>
<reference evidence="2 3" key="1">
    <citation type="submission" date="2023-07" db="EMBL/GenBank/DDBJ databases">
        <title>Sequencing the genomes of 1000 actinobacteria strains.</title>
        <authorList>
            <person name="Klenk H.-P."/>
        </authorList>
    </citation>
    <scope>NUCLEOTIDE SEQUENCE [LARGE SCALE GENOMIC DNA]</scope>
    <source>
        <strain evidence="2 3">DSM 44709</strain>
    </source>
</reference>